<feature type="region of interest" description="Disordered" evidence="10">
    <location>
        <begin position="29"/>
        <end position="78"/>
    </location>
</feature>
<dbReference type="SUPFAM" id="SSF46934">
    <property type="entry name" value="UBA-like"/>
    <property type="match status" value="1"/>
</dbReference>
<dbReference type="SUPFAM" id="SSF54427">
    <property type="entry name" value="NTF2-like"/>
    <property type="match status" value="1"/>
</dbReference>
<evidence type="ECO:0000256" key="4">
    <source>
        <dbReference type="ARBA" id="ARBA00022448"/>
    </source>
</evidence>
<keyword evidence="5" id="KW-0963">Cytoplasm</keyword>
<feature type="domain" description="TAP-C" evidence="12">
    <location>
        <begin position="571"/>
        <end position="626"/>
    </location>
</feature>
<dbReference type="Gene3D" id="1.10.8.10">
    <property type="entry name" value="DNA helicase RuvA subunit, C-terminal domain"/>
    <property type="match status" value="1"/>
</dbReference>
<dbReference type="PROSITE" id="PS51450">
    <property type="entry name" value="LRR"/>
    <property type="match status" value="1"/>
</dbReference>
<dbReference type="InterPro" id="IPR018222">
    <property type="entry name" value="Nuclear_transport_factor_2_euk"/>
</dbReference>
<dbReference type="EMBL" id="JBFSEQ010000036">
    <property type="protein sequence ID" value="KAL2761321.1"/>
    <property type="molecule type" value="Genomic_DNA"/>
</dbReference>
<keyword evidence="4" id="KW-0813">Transport</keyword>
<feature type="compositionally biased region" description="Low complexity" evidence="10">
    <location>
        <begin position="32"/>
        <end position="41"/>
    </location>
</feature>
<organism evidence="13 14">
    <name type="scientific">Daubentonia madagascariensis</name>
    <name type="common">Aye-aye</name>
    <name type="synonym">Sciurus madagascariensis</name>
    <dbReference type="NCBI Taxonomy" id="31869"/>
    <lineage>
        <taxon>Eukaryota</taxon>
        <taxon>Metazoa</taxon>
        <taxon>Chordata</taxon>
        <taxon>Craniata</taxon>
        <taxon>Vertebrata</taxon>
        <taxon>Euteleostomi</taxon>
        <taxon>Mammalia</taxon>
        <taxon>Eutheria</taxon>
        <taxon>Euarchontoglires</taxon>
        <taxon>Primates</taxon>
        <taxon>Strepsirrhini</taxon>
        <taxon>Chiromyiformes</taxon>
        <taxon>Daubentoniidae</taxon>
        <taxon>Daubentonia</taxon>
    </lineage>
</organism>
<dbReference type="InterPro" id="IPR002075">
    <property type="entry name" value="NTF2_dom"/>
</dbReference>
<dbReference type="PANTHER" id="PTHR10662">
    <property type="entry name" value="NUCLEAR RNA EXPORT FACTOR"/>
    <property type="match status" value="1"/>
</dbReference>
<evidence type="ECO:0000256" key="9">
    <source>
        <dbReference type="ARBA" id="ARBA00023242"/>
    </source>
</evidence>
<dbReference type="AlphaFoldDB" id="A0ABD2D393"/>
<dbReference type="PROSITE" id="PS51281">
    <property type="entry name" value="TAP_C"/>
    <property type="match status" value="1"/>
</dbReference>
<dbReference type="Pfam" id="PF09162">
    <property type="entry name" value="Tap-RNA_bind"/>
    <property type="match status" value="1"/>
</dbReference>
<dbReference type="FunFam" id="3.10.450.50:FF:000004">
    <property type="entry name" value="Nuclear RNA export factor 1"/>
    <property type="match status" value="1"/>
</dbReference>
<dbReference type="GO" id="GO:0042272">
    <property type="term" value="C:nuclear RNA export factor complex"/>
    <property type="evidence" value="ECO:0007669"/>
    <property type="project" value="UniProtKB-ARBA"/>
</dbReference>
<comment type="similarity">
    <text evidence="3">Belongs to the NXF family.</text>
</comment>
<dbReference type="InterPro" id="IPR009060">
    <property type="entry name" value="UBA-like_sf"/>
</dbReference>
<dbReference type="SUPFAM" id="SSF54928">
    <property type="entry name" value="RNA-binding domain, RBD"/>
    <property type="match status" value="1"/>
</dbReference>
<evidence type="ECO:0000313" key="13">
    <source>
        <dbReference type="EMBL" id="KAL2761321.1"/>
    </source>
</evidence>
<dbReference type="GO" id="GO:0005737">
    <property type="term" value="C:cytoplasm"/>
    <property type="evidence" value="ECO:0007669"/>
    <property type="project" value="UniProtKB-SubCell"/>
</dbReference>
<sequence>MCSAVKKCGTYGTEVLERDDGGCYSQGGKKGGSSFRGNFGKRNLHHEHGGYELPRSHHQQDDGNVEMRDVHEDPPVRHTPYTIRRNRRRVKWHSEDQIHITVWRDRKPPERAVGENTRDRTMGSWFKVTIPYGRTYDKTWLMNSIQSHCSVPFTPVDFHYVKNRARFFVQDASTASALKDVSYNICDEENRKISIFVSPSAAPYSVQNKLKPEQMQQLKLTMNKRYDVSQQALDLQKLRFDPDLVGCDMDIILNRRNCMAATLQIIERNFPELLSLNLRNNKLYRLDGLSDIIEKAPKVKILNLSRNELKSAWELGKVKGLKLEELWLEGNPLCSTFPDQSAYVSAIRDCFPELLRLDGQDIPPPIITDIDVPQLIKPCQESHNGFEILKSLVLQFLQQYYLIFDYGDRQGLLDAYHEEACFSLTIPFNPEDPASSSLREYFKESRNMKILKDPHVRRQLLKHTKRDIVDSLSVLPKTQHDLSSFLVDMWFQTERMLCFSVNGVFKEVEGKCQGSVLAFTRTFIATPGSNSSLCIVNDELFVRDTSSKETQSTFSIPMSTPCSSSVPALSQEQQEMVQAFSSQSGMKLEWSQKCLQDNEWNYTRAGQIFTLLQAEGKIPEEAFQQTP</sequence>
<dbReference type="InterPro" id="IPR015245">
    <property type="entry name" value="Tap_RNA-bd"/>
</dbReference>
<keyword evidence="8" id="KW-0509">mRNA transport</keyword>
<dbReference type="InterPro" id="IPR005637">
    <property type="entry name" value="TAP_C_dom"/>
</dbReference>
<evidence type="ECO:0000256" key="5">
    <source>
        <dbReference type="ARBA" id="ARBA00022490"/>
    </source>
</evidence>
<dbReference type="CDD" id="cd14342">
    <property type="entry name" value="UBA_TAP-C"/>
    <property type="match status" value="1"/>
</dbReference>
<evidence type="ECO:0000256" key="8">
    <source>
        <dbReference type="ARBA" id="ARBA00022816"/>
    </source>
</evidence>
<dbReference type="PROSITE" id="PS50177">
    <property type="entry name" value="NTF2_DOMAIN"/>
    <property type="match status" value="1"/>
</dbReference>
<feature type="compositionally biased region" description="Basic and acidic residues" evidence="10">
    <location>
        <begin position="46"/>
        <end position="76"/>
    </location>
</feature>
<dbReference type="GO" id="GO:0003723">
    <property type="term" value="F:RNA binding"/>
    <property type="evidence" value="ECO:0007669"/>
    <property type="project" value="UniProtKB-ARBA"/>
</dbReference>
<dbReference type="InterPro" id="IPR057125">
    <property type="entry name" value="NXF1/2/3/5-like_LRR"/>
</dbReference>
<dbReference type="InterPro" id="IPR012677">
    <property type="entry name" value="Nucleotide-bd_a/b_plait_sf"/>
</dbReference>
<dbReference type="InterPro" id="IPR035979">
    <property type="entry name" value="RBD_domain_sf"/>
</dbReference>
<feature type="domain" description="NTF2" evidence="11">
    <location>
        <begin position="392"/>
        <end position="542"/>
    </location>
</feature>
<evidence type="ECO:0000259" key="12">
    <source>
        <dbReference type="PROSITE" id="PS51281"/>
    </source>
</evidence>
<dbReference type="GO" id="GO:0005654">
    <property type="term" value="C:nucleoplasm"/>
    <property type="evidence" value="ECO:0007669"/>
    <property type="project" value="UniProtKB-SubCell"/>
</dbReference>
<dbReference type="InterPro" id="IPR032675">
    <property type="entry name" value="LRR_dom_sf"/>
</dbReference>
<evidence type="ECO:0000256" key="2">
    <source>
        <dbReference type="ARBA" id="ARBA00004642"/>
    </source>
</evidence>
<dbReference type="InterPro" id="IPR030217">
    <property type="entry name" value="NXF_fam"/>
</dbReference>
<reference evidence="13 14" key="1">
    <citation type="journal article" date="2024" name="G3 (Bethesda)">
        <title>A hybrid genome assembly of the endangered aye-aye (Daubentonia madagascariensis).</title>
        <authorList>
            <person name="Versoza C.J."/>
            <person name="Pfeifer S.P."/>
        </authorList>
    </citation>
    <scope>NUCLEOTIDE SEQUENCE [LARGE SCALE GENOMIC DNA]</scope>
    <source>
        <strain evidence="13">6821</strain>
    </source>
</reference>
<dbReference type="GO" id="GO:0051028">
    <property type="term" value="P:mRNA transport"/>
    <property type="evidence" value="ECO:0007669"/>
    <property type="project" value="UniProtKB-KW"/>
</dbReference>
<evidence type="ECO:0000256" key="1">
    <source>
        <dbReference type="ARBA" id="ARBA00004496"/>
    </source>
</evidence>
<keyword evidence="9" id="KW-0539">Nucleus</keyword>
<dbReference type="InterPro" id="IPR032710">
    <property type="entry name" value="NTF2-like_dom_sf"/>
</dbReference>
<evidence type="ECO:0000313" key="14">
    <source>
        <dbReference type="Proteomes" id="UP001610411"/>
    </source>
</evidence>
<dbReference type="CDD" id="cd00780">
    <property type="entry name" value="NTF2"/>
    <property type="match status" value="1"/>
</dbReference>
<dbReference type="Gene3D" id="3.10.450.50">
    <property type="match status" value="1"/>
</dbReference>
<evidence type="ECO:0000256" key="7">
    <source>
        <dbReference type="ARBA" id="ARBA00022737"/>
    </source>
</evidence>
<dbReference type="InterPro" id="IPR001611">
    <property type="entry name" value="Leu-rich_rpt"/>
</dbReference>
<name>A0ABD2D393_DAUMA</name>
<dbReference type="Gene3D" id="3.30.70.330">
    <property type="match status" value="1"/>
</dbReference>
<dbReference type="PANTHER" id="PTHR10662:SF15">
    <property type="entry name" value="NUCLEAR RNA EXPORT FACTOR 5"/>
    <property type="match status" value="1"/>
</dbReference>
<evidence type="ECO:0000256" key="3">
    <source>
        <dbReference type="ARBA" id="ARBA00009285"/>
    </source>
</evidence>
<comment type="caution">
    <text evidence="13">The sequence shown here is derived from an EMBL/GenBank/DDBJ whole genome shotgun (WGS) entry which is preliminary data.</text>
</comment>
<dbReference type="FunFam" id="3.30.70.330:FF:000165">
    <property type="entry name" value="nuclear RNA export factor 1"/>
    <property type="match status" value="1"/>
</dbReference>
<dbReference type="Pfam" id="PF24048">
    <property type="entry name" value="LRR_NXF1-5"/>
    <property type="match status" value="1"/>
</dbReference>
<keyword evidence="7" id="KW-0677">Repeat</keyword>
<dbReference type="FunFam" id="1.10.8.10:FF:000018">
    <property type="entry name" value="Nuclear RNA export factor 1"/>
    <property type="match status" value="1"/>
</dbReference>
<protein>
    <submittedName>
        <fullName evidence="13">Nuclear RNA export factor 2</fullName>
    </submittedName>
</protein>
<evidence type="ECO:0000256" key="6">
    <source>
        <dbReference type="ARBA" id="ARBA00022614"/>
    </source>
</evidence>
<evidence type="ECO:0000259" key="11">
    <source>
        <dbReference type="PROSITE" id="PS50177"/>
    </source>
</evidence>
<gene>
    <name evidence="13" type="ORF">WCI35_032589</name>
</gene>
<evidence type="ECO:0000256" key="10">
    <source>
        <dbReference type="SAM" id="MobiDB-lite"/>
    </source>
</evidence>
<accession>A0ABD2D393</accession>
<keyword evidence="14" id="KW-1185">Reference proteome</keyword>
<keyword evidence="6" id="KW-0433">Leucine-rich repeat</keyword>
<dbReference type="FunFam" id="3.80.10.10:FF:000183">
    <property type="entry name" value="nuclear RNA export factor 2-like"/>
    <property type="match status" value="1"/>
</dbReference>
<dbReference type="Pfam" id="PF03943">
    <property type="entry name" value="TAP_C"/>
    <property type="match status" value="1"/>
</dbReference>
<comment type="subcellular location">
    <subcellularLocation>
        <location evidence="1">Cytoplasm</location>
    </subcellularLocation>
    <subcellularLocation>
        <location evidence="2">Nucleus</location>
        <location evidence="2">Nucleoplasm</location>
    </subcellularLocation>
</comment>
<dbReference type="Pfam" id="PF22602">
    <property type="entry name" value="NXF_NTF2"/>
    <property type="match status" value="1"/>
</dbReference>
<dbReference type="SUPFAM" id="SSF52058">
    <property type="entry name" value="L domain-like"/>
    <property type="match status" value="1"/>
</dbReference>
<proteinExistence type="inferred from homology"/>
<dbReference type="Proteomes" id="UP001610411">
    <property type="component" value="Unassembled WGS sequence"/>
</dbReference>
<dbReference type="SMART" id="SM00804">
    <property type="entry name" value="TAP_C"/>
    <property type="match status" value="1"/>
</dbReference>
<dbReference type="Gene3D" id="3.80.10.10">
    <property type="entry name" value="Ribonuclease Inhibitor"/>
    <property type="match status" value="1"/>
</dbReference>